<sequence length="136" mass="15884">MSVTTKQQPIPLYNKKLYVDGQFAPFSGYTIVSHAVHPLPKELLQLHEYLTNSELKNYYSFLPVQSFHVTINPLSNVRREHEPLILEQQRRLKVQGDKTRTECRGVAVKCENVLLIEIEFDKEFEELVQSLVAKEW</sequence>
<dbReference type="InterPro" id="IPR009097">
    <property type="entry name" value="Cyclic_Pdiesterase"/>
</dbReference>
<gene>
    <name evidence="3" type="ORF">GPM918_LOCUS34649</name>
    <name evidence="2" type="ORF">OVA965_LOCUS28179</name>
    <name evidence="5" type="ORF">SRO942_LOCUS35353</name>
    <name evidence="4" type="ORF">TMI583_LOCUS28929</name>
</gene>
<reference evidence="3" key="1">
    <citation type="submission" date="2021-02" db="EMBL/GenBank/DDBJ databases">
        <authorList>
            <person name="Nowell W R."/>
        </authorList>
    </citation>
    <scope>NUCLEOTIDE SEQUENCE</scope>
</reference>
<dbReference type="AlphaFoldDB" id="A0A815PGH9"/>
<dbReference type="OrthoDB" id="10001238at2759"/>
<name>A0A815PGH9_9BILA</name>
<dbReference type="Proteomes" id="UP000663829">
    <property type="component" value="Unassembled WGS sequence"/>
</dbReference>
<evidence type="ECO:0000313" key="4">
    <source>
        <dbReference type="EMBL" id="CAF4097763.1"/>
    </source>
</evidence>
<dbReference type="EMBL" id="CAJNOK010019053">
    <property type="protein sequence ID" value="CAF1292923.1"/>
    <property type="molecule type" value="Genomic_DNA"/>
</dbReference>
<evidence type="ECO:0000313" key="6">
    <source>
        <dbReference type="Proteomes" id="UP000663829"/>
    </source>
</evidence>
<evidence type="ECO:0000313" key="3">
    <source>
        <dbReference type="EMBL" id="CAF1448578.1"/>
    </source>
</evidence>
<dbReference type="Proteomes" id="UP000681722">
    <property type="component" value="Unassembled WGS sequence"/>
</dbReference>
<dbReference type="SUPFAM" id="SSF55144">
    <property type="entry name" value="LigT-like"/>
    <property type="match status" value="1"/>
</dbReference>
<dbReference type="Pfam" id="PF08975">
    <property type="entry name" value="2H-phosphodiest"/>
    <property type="match status" value="1"/>
</dbReference>
<dbReference type="Proteomes" id="UP000682733">
    <property type="component" value="Unassembled WGS sequence"/>
</dbReference>
<dbReference type="EMBL" id="CAJOBA010040624">
    <property type="protein sequence ID" value="CAF4097763.1"/>
    <property type="molecule type" value="Genomic_DNA"/>
</dbReference>
<protein>
    <recommendedName>
        <fullName evidence="1">DUF1868 domain-containing protein</fullName>
    </recommendedName>
</protein>
<evidence type="ECO:0000313" key="2">
    <source>
        <dbReference type="EMBL" id="CAF1292923.1"/>
    </source>
</evidence>
<comment type="caution">
    <text evidence="3">The sequence shown here is derived from an EMBL/GenBank/DDBJ whole genome shotgun (WGS) entry which is preliminary data.</text>
</comment>
<organism evidence="3 6">
    <name type="scientific">Didymodactylos carnosus</name>
    <dbReference type="NCBI Taxonomy" id="1234261"/>
    <lineage>
        <taxon>Eukaryota</taxon>
        <taxon>Metazoa</taxon>
        <taxon>Spiralia</taxon>
        <taxon>Gnathifera</taxon>
        <taxon>Rotifera</taxon>
        <taxon>Eurotatoria</taxon>
        <taxon>Bdelloidea</taxon>
        <taxon>Philodinida</taxon>
        <taxon>Philodinidae</taxon>
        <taxon>Didymodactylos</taxon>
    </lineage>
</organism>
<evidence type="ECO:0000313" key="5">
    <source>
        <dbReference type="EMBL" id="CAF4322662.1"/>
    </source>
</evidence>
<keyword evidence="6" id="KW-1185">Reference proteome</keyword>
<dbReference type="InterPro" id="IPR015069">
    <property type="entry name" value="2H-PEstase_DUF1868"/>
</dbReference>
<dbReference type="EMBL" id="CAJOBC010084808">
    <property type="protein sequence ID" value="CAF4322662.1"/>
    <property type="molecule type" value="Genomic_DNA"/>
</dbReference>
<dbReference type="EMBL" id="CAJNOQ010019359">
    <property type="protein sequence ID" value="CAF1448578.1"/>
    <property type="molecule type" value="Genomic_DNA"/>
</dbReference>
<accession>A0A815PGH9</accession>
<proteinExistence type="predicted"/>
<feature type="domain" description="DUF1868" evidence="1">
    <location>
        <begin position="19"/>
        <end position="72"/>
    </location>
</feature>
<dbReference type="Gene3D" id="3.90.1140.10">
    <property type="entry name" value="Cyclic phosphodiesterase"/>
    <property type="match status" value="1"/>
</dbReference>
<evidence type="ECO:0000259" key="1">
    <source>
        <dbReference type="Pfam" id="PF08975"/>
    </source>
</evidence>
<dbReference type="Proteomes" id="UP000677228">
    <property type="component" value="Unassembled WGS sequence"/>
</dbReference>